<dbReference type="Gene3D" id="3.10.20.800">
    <property type="match status" value="1"/>
</dbReference>
<keyword evidence="3 6" id="KW-0133">Cell shape</keyword>
<reference evidence="9 10" key="1">
    <citation type="submission" date="2024-11" db="EMBL/GenBank/DDBJ databases">
        <authorList>
            <person name="Heng Y.C."/>
            <person name="Lim A.C.H."/>
            <person name="Lee J.K.Y."/>
            <person name="Kittelmann S."/>
        </authorList>
    </citation>
    <scope>NUCLEOTIDE SEQUENCE [LARGE SCALE GENOMIC DNA]</scope>
    <source>
        <strain evidence="9 10">WILCCON 0202</strain>
    </source>
</reference>
<feature type="domain" description="L,D-TPase catalytic" evidence="8">
    <location>
        <begin position="343"/>
        <end position="462"/>
    </location>
</feature>
<keyword evidence="7" id="KW-1133">Transmembrane helix</keyword>
<dbReference type="InterPro" id="IPR050979">
    <property type="entry name" value="LD-transpeptidase"/>
</dbReference>
<dbReference type="InterPro" id="IPR022029">
    <property type="entry name" value="YoaR-like_PG-bd"/>
</dbReference>
<keyword evidence="4 6" id="KW-0573">Peptidoglycan synthesis</keyword>
<evidence type="ECO:0000256" key="2">
    <source>
        <dbReference type="ARBA" id="ARBA00022679"/>
    </source>
</evidence>
<feature type="active site" description="Proton donor/acceptor" evidence="6">
    <location>
        <position position="417"/>
    </location>
</feature>
<dbReference type="SUPFAM" id="SSF141523">
    <property type="entry name" value="L,D-transpeptidase catalytic domain-like"/>
    <property type="match status" value="1"/>
</dbReference>
<dbReference type="Pfam" id="PF03734">
    <property type="entry name" value="YkuD"/>
    <property type="match status" value="1"/>
</dbReference>
<dbReference type="SUPFAM" id="SSF143985">
    <property type="entry name" value="L,D-transpeptidase pre-catalytic domain-like"/>
    <property type="match status" value="1"/>
</dbReference>
<organism evidence="9 10">
    <name type="scientific">Candidatus Clostridium radicumherbarum</name>
    <dbReference type="NCBI Taxonomy" id="3381662"/>
    <lineage>
        <taxon>Bacteria</taxon>
        <taxon>Bacillati</taxon>
        <taxon>Bacillota</taxon>
        <taxon>Clostridia</taxon>
        <taxon>Eubacteriales</taxon>
        <taxon>Clostridiaceae</taxon>
        <taxon>Clostridium</taxon>
    </lineage>
</organism>
<dbReference type="InterPro" id="IPR005490">
    <property type="entry name" value="LD_TPept_cat_dom"/>
</dbReference>
<accession>A0ABW8TMX6</accession>
<dbReference type="Gene3D" id="2.40.440.10">
    <property type="entry name" value="L,D-transpeptidase catalytic domain-like"/>
    <property type="match status" value="1"/>
</dbReference>
<evidence type="ECO:0000256" key="5">
    <source>
        <dbReference type="ARBA" id="ARBA00023316"/>
    </source>
</evidence>
<evidence type="ECO:0000313" key="10">
    <source>
        <dbReference type="Proteomes" id="UP001623661"/>
    </source>
</evidence>
<dbReference type="PROSITE" id="PS52029">
    <property type="entry name" value="LD_TPASE"/>
    <property type="match status" value="1"/>
</dbReference>
<keyword evidence="7" id="KW-0812">Transmembrane</keyword>
<protein>
    <submittedName>
        <fullName evidence="9">Peptidoglycan binding domain-containing protein</fullName>
    </submittedName>
</protein>
<sequence>MEKEKQKPKPNKILLVILIPLCSLLIIYFGTSIYFLKHFYYGSTINCINVSGKTVEEVKSEMSSKLQDFTLELKERGGAKEEISAVDIDLKYTSEEEFKKLKDKQSALKWITAFSNKKNNEITVGVTFDRELLKKQLDKLNCLNSSNIVEPKNPRFTYTESGYIIVPEIPGNKINKDILYNEVEKAILKEGTSLDLEAINCYINPQYTSKSEKIIETKNILNKYAASKITYNIGDKNEIIDGLIINKWLSVDENFKVSLDEVKVKSYLTGLFNNYNTIGKTRSFTTSSGKTIKVSGGDYGYAINTSAETQDFIAAIKEGKTITKEPKYSQTAFSTITSDIGNTYVEIDMTKQHIWFYKNGSLIAQGDIVTGNVNAGHKTPSGIYRLKYKQNGAVLRGPDYAAPVTYWMPFNGGIGLHDASWRSRFGGNIYKTDGSHGCVNLPFSLAKTIFENIDAGTPVVCFY</sequence>
<dbReference type="CDD" id="cd16913">
    <property type="entry name" value="YkuD_like"/>
    <property type="match status" value="1"/>
</dbReference>
<feature type="active site" description="Nucleophile" evidence="6">
    <location>
        <position position="438"/>
    </location>
</feature>
<dbReference type="PANTHER" id="PTHR30582:SF33">
    <property type="entry name" value="EXPORTED PROTEIN"/>
    <property type="match status" value="1"/>
</dbReference>
<evidence type="ECO:0000256" key="3">
    <source>
        <dbReference type="ARBA" id="ARBA00022960"/>
    </source>
</evidence>
<feature type="transmembrane region" description="Helical" evidence="7">
    <location>
        <begin position="12"/>
        <end position="36"/>
    </location>
</feature>
<dbReference type="InterPro" id="IPR038063">
    <property type="entry name" value="Transpep_catalytic_dom"/>
</dbReference>
<dbReference type="Proteomes" id="UP001623661">
    <property type="component" value="Unassembled WGS sequence"/>
</dbReference>
<evidence type="ECO:0000256" key="6">
    <source>
        <dbReference type="PROSITE-ProRule" id="PRU01373"/>
    </source>
</evidence>
<comment type="caution">
    <text evidence="9">The sequence shown here is derived from an EMBL/GenBank/DDBJ whole genome shotgun (WGS) entry which is preliminary data.</text>
</comment>
<dbReference type="Pfam" id="PF12229">
    <property type="entry name" value="PG_binding_4"/>
    <property type="match status" value="2"/>
</dbReference>
<dbReference type="EMBL" id="JBJHZY010000001">
    <property type="protein sequence ID" value="MFL0266774.1"/>
    <property type="molecule type" value="Genomic_DNA"/>
</dbReference>
<dbReference type="PANTHER" id="PTHR30582">
    <property type="entry name" value="L,D-TRANSPEPTIDASE"/>
    <property type="match status" value="1"/>
</dbReference>
<keyword evidence="7" id="KW-0472">Membrane</keyword>
<evidence type="ECO:0000259" key="8">
    <source>
        <dbReference type="PROSITE" id="PS52029"/>
    </source>
</evidence>
<dbReference type="InterPro" id="IPR038054">
    <property type="entry name" value="LD_TPept-like_central_sf"/>
</dbReference>
<proteinExistence type="predicted"/>
<evidence type="ECO:0000256" key="4">
    <source>
        <dbReference type="ARBA" id="ARBA00022984"/>
    </source>
</evidence>
<dbReference type="RefSeq" id="WP_406763399.1">
    <property type="nucleotide sequence ID" value="NZ_JBJHZY010000001.1"/>
</dbReference>
<keyword evidence="5 6" id="KW-0961">Cell wall biogenesis/degradation</keyword>
<keyword evidence="2" id="KW-0808">Transferase</keyword>
<comment type="pathway">
    <text evidence="1 6">Cell wall biogenesis; peptidoglycan biosynthesis.</text>
</comment>
<gene>
    <name evidence="9" type="ORF">ACJDUH_01575</name>
</gene>
<evidence type="ECO:0000256" key="1">
    <source>
        <dbReference type="ARBA" id="ARBA00004752"/>
    </source>
</evidence>
<name>A0ABW8TMX6_9CLOT</name>
<evidence type="ECO:0000313" key="9">
    <source>
        <dbReference type="EMBL" id="MFL0266774.1"/>
    </source>
</evidence>
<keyword evidence="10" id="KW-1185">Reference proteome</keyword>
<evidence type="ECO:0000256" key="7">
    <source>
        <dbReference type="SAM" id="Phobius"/>
    </source>
</evidence>